<protein>
    <submittedName>
        <fullName evidence="1">Uncharacterized protein</fullName>
    </submittedName>
</protein>
<dbReference type="AlphaFoldDB" id="A0A4R8H403"/>
<keyword evidence="2" id="KW-1185">Reference proteome</keyword>
<accession>A0A4R8H403</accession>
<organism evidence="1 2">
    <name type="scientific">Orenia marismortui</name>
    <dbReference type="NCBI Taxonomy" id="46469"/>
    <lineage>
        <taxon>Bacteria</taxon>
        <taxon>Bacillati</taxon>
        <taxon>Bacillota</taxon>
        <taxon>Clostridia</taxon>
        <taxon>Halanaerobiales</taxon>
        <taxon>Halobacteroidaceae</taxon>
        <taxon>Orenia</taxon>
    </lineage>
</organism>
<reference evidence="1 2" key="1">
    <citation type="submission" date="2019-03" db="EMBL/GenBank/DDBJ databases">
        <title>Subsurface microbial communities from deep shales in Ohio and West Virginia, USA.</title>
        <authorList>
            <person name="Wrighton K."/>
        </authorList>
    </citation>
    <scope>NUCLEOTIDE SEQUENCE [LARGE SCALE GENOMIC DNA]</scope>
    <source>
        <strain evidence="1 2">MSL 6dP</strain>
    </source>
</reference>
<dbReference type="Proteomes" id="UP000295832">
    <property type="component" value="Unassembled WGS sequence"/>
</dbReference>
<dbReference type="EMBL" id="SOEG01000013">
    <property type="protein sequence ID" value="TDX51418.1"/>
    <property type="molecule type" value="Genomic_DNA"/>
</dbReference>
<comment type="caution">
    <text evidence="1">The sequence shown here is derived from an EMBL/GenBank/DDBJ whole genome shotgun (WGS) entry which is preliminary data.</text>
</comment>
<gene>
    <name evidence="1" type="ORF">C7959_11363</name>
</gene>
<dbReference type="RefSeq" id="WP_134116764.1">
    <property type="nucleotide sequence ID" value="NZ_SOEG01000013.1"/>
</dbReference>
<proteinExistence type="predicted"/>
<sequence>MKLWKLNEDEYCIKERLGKKFFGTLLSIEGVKYNKNTWRIEFSEDVLSRVEEVFKDIEIIKGEGLLNRLYRISKFKPRRGLMKYAVMLHEAKDYIYMILTDKAFELLEEYEGVIVAYDPKIKSYAEEIIYFNNTNKFSQYKDKKKEFSIEEIIEVLNSKQGSFLNRDPDSAPYLFLEDFSDLELSEEKKNKLFKKELAARNITAFNLEALSEERGIDRETWFPMFREKVEKEINKRQSKLNKLIEKEGLREIFTDQKAIKLGVVIEQLANKINYEIEDIIDDDWVRYYQQEKERRIYGV</sequence>
<name>A0A4R8H403_9FIRM</name>
<evidence type="ECO:0000313" key="2">
    <source>
        <dbReference type="Proteomes" id="UP000295832"/>
    </source>
</evidence>
<evidence type="ECO:0000313" key="1">
    <source>
        <dbReference type="EMBL" id="TDX51418.1"/>
    </source>
</evidence>